<dbReference type="Pfam" id="PF10342">
    <property type="entry name" value="Kre9_KNH"/>
    <property type="match status" value="1"/>
</dbReference>
<dbReference type="InterPro" id="IPR052982">
    <property type="entry name" value="SRP1/TIP1-like"/>
</dbReference>
<dbReference type="InterPro" id="IPR018466">
    <property type="entry name" value="Kre9/Knh1-like_N"/>
</dbReference>
<dbReference type="Proteomes" id="UP000613177">
    <property type="component" value="Unassembled WGS sequence"/>
</dbReference>
<gene>
    <name evidence="5" type="ORF">INT48_007928</name>
</gene>
<keyword evidence="6" id="KW-1185">Reference proteome</keyword>
<evidence type="ECO:0000256" key="1">
    <source>
        <dbReference type="ARBA" id="ARBA00022729"/>
    </source>
</evidence>
<evidence type="ECO:0000259" key="4">
    <source>
        <dbReference type="Pfam" id="PF10342"/>
    </source>
</evidence>
<feature type="region of interest" description="Disordered" evidence="2">
    <location>
        <begin position="123"/>
        <end position="146"/>
    </location>
</feature>
<comment type="caution">
    <text evidence="5">The sequence shown here is derived from an EMBL/GenBank/DDBJ whole genome shotgun (WGS) entry which is preliminary data.</text>
</comment>
<dbReference type="AlphaFoldDB" id="A0A8H7VXR8"/>
<organism evidence="5 6">
    <name type="scientific">Thamnidium elegans</name>
    <dbReference type="NCBI Taxonomy" id="101142"/>
    <lineage>
        <taxon>Eukaryota</taxon>
        <taxon>Fungi</taxon>
        <taxon>Fungi incertae sedis</taxon>
        <taxon>Mucoromycota</taxon>
        <taxon>Mucoromycotina</taxon>
        <taxon>Mucoromycetes</taxon>
        <taxon>Mucorales</taxon>
        <taxon>Mucorineae</taxon>
        <taxon>Mucoraceae</taxon>
        <taxon>Thamnidium</taxon>
    </lineage>
</organism>
<evidence type="ECO:0000313" key="6">
    <source>
        <dbReference type="Proteomes" id="UP000613177"/>
    </source>
</evidence>
<keyword evidence="1 3" id="KW-0732">Signal</keyword>
<evidence type="ECO:0000313" key="5">
    <source>
        <dbReference type="EMBL" id="KAG2235297.1"/>
    </source>
</evidence>
<evidence type="ECO:0000256" key="3">
    <source>
        <dbReference type="SAM" id="SignalP"/>
    </source>
</evidence>
<accession>A0A8H7VXR8</accession>
<feature type="signal peptide" evidence="3">
    <location>
        <begin position="1"/>
        <end position="18"/>
    </location>
</feature>
<proteinExistence type="predicted"/>
<name>A0A8H7VXR8_9FUNG</name>
<protein>
    <recommendedName>
        <fullName evidence="4">Yeast cell wall synthesis Kre9/Knh1-like N-terminal domain-containing protein</fullName>
    </recommendedName>
</protein>
<evidence type="ECO:0000256" key="2">
    <source>
        <dbReference type="SAM" id="MobiDB-lite"/>
    </source>
</evidence>
<dbReference type="PANTHER" id="PTHR40633:SF1">
    <property type="entry name" value="GPI ANCHORED SERINE-THREONINE RICH PROTEIN (AFU_ORTHOLOGUE AFUA_1G03630)"/>
    <property type="match status" value="1"/>
</dbReference>
<dbReference type="EMBL" id="JAEPRE010000035">
    <property type="protein sequence ID" value="KAG2235297.1"/>
    <property type="molecule type" value="Genomic_DNA"/>
</dbReference>
<reference evidence="5" key="1">
    <citation type="submission" date="2021-01" db="EMBL/GenBank/DDBJ databases">
        <title>Metabolic potential, ecology and presence of endohyphal bacteria is reflected in genomic diversity of Mucoromycotina.</title>
        <authorList>
            <person name="Muszewska A."/>
            <person name="Okrasinska A."/>
            <person name="Steczkiewicz K."/>
            <person name="Drgas O."/>
            <person name="Orlowska M."/>
            <person name="Perlinska-Lenart U."/>
            <person name="Aleksandrzak-Piekarczyk T."/>
            <person name="Szatraj K."/>
            <person name="Zielenkiewicz U."/>
            <person name="Pilsyk S."/>
            <person name="Malc E."/>
            <person name="Mieczkowski P."/>
            <person name="Kruszewska J.S."/>
            <person name="Biernat P."/>
            <person name="Pawlowska J."/>
        </authorList>
    </citation>
    <scope>NUCLEOTIDE SEQUENCE</scope>
    <source>
        <strain evidence="5">WA0000018081</strain>
    </source>
</reference>
<feature type="region of interest" description="Disordered" evidence="2">
    <location>
        <begin position="194"/>
        <end position="217"/>
    </location>
</feature>
<feature type="chain" id="PRO_5034525851" description="Yeast cell wall synthesis Kre9/Knh1-like N-terminal domain-containing protein" evidence="3">
    <location>
        <begin position="19"/>
        <end position="238"/>
    </location>
</feature>
<sequence>MKSFFVAIAALAATVVTAQNNIVSITSPLMNAVYTAGQDAVISWINPTVDTIPKIMLAKGDPLALEVVATIAENVDAKKGSYTWKIPADTAPGNDYAFELGVSPDMSFSGMFAIKAAAAESSPAAASTTTTTTRTTTTVAPTTASTAASSVVSEVSSVASSATSAASSAASSVASVATSAVSSVASAASSVASSVTASATTTPNPETEQPAEENAGNKMGSNKAVLVAIAGVAAAALI</sequence>
<feature type="domain" description="Yeast cell wall synthesis Kre9/Knh1-like N-terminal" evidence="4">
    <location>
        <begin position="27"/>
        <end position="112"/>
    </location>
</feature>
<dbReference type="OrthoDB" id="2260257at2759"/>
<dbReference type="PANTHER" id="PTHR40633">
    <property type="entry name" value="MATRIX PROTEIN, PUTATIVE (AFU_ORTHOLOGUE AFUA_8G05410)-RELATED"/>
    <property type="match status" value="1"/>
</dbReference>